<organism evidence="1">
    <name type="scientific">Anguilla anguilla</name>
    <name type="common">European freshwater eel</name>
    <name type="synonym">Muraena anguilla</name>
    <dbReference type="NCBI Taxonomy" id="7936"/>
    <lineage>
        <taxon>Eukaryota</taxon>
        <taxon>Metazoa</taxon>
        <taxon>Chordata</taxon>
        <taxon>Craniata</taxon>
        <taxon>Vertebrata</taxon>
        <taxon>Euteleostomi</taxon>
        <taxon>Actinopterygii</taxon>
        <taxon>Neopterygii</taxon>
        <taxon>Teleostei</taxon>
        <taxon>Anguilliformes</taxon>
        <taxon>Anguillidae</taxon>
        <taxon>Anguilla</taxon>
    </lineage>
</organism>
<dbReference type="AlphaFoldDB" id="A0A0E9QR93"/>
<accession>A0A0E9QR93</accession>
<dbReference type="EMBL" id="GBXM01089625">
    <property type="protein sequence ID" value="JAH18952.1"/>
    <property type="molecule type" value="Transcribed_RNA"/>
</dbReference>
<reference evidence="1" key="2">
    <citation type="journal article" date="2015" name="Fish Shellfish Immunol.">
        <title>Early steps in the European eel (Anguilla anguilla)-Vibrio vulnificus interaction in the gills: Role of the RtxA13 toxin.</title>
        <authorList>
            <person name="Callol A."/>
            <person name="Pajuelo D."/>
            <person name="Ebbesson L."/>
            <person name="Teles M."/>
            <person name="MacKenzie S."/>
            <person name="Amaro C."/>
        </authorList>
    </citation>
    <scope>NUCLEOTIDE SEQUENCE</scope>
</reference>
<sequence>MVSRTVVLQSGMVPYTRHYSCIMECPLSLKFKSSNMCTVTRDFFYMITLKQKGIHCSHSPLVGQ</sequence>
<proteinExistence type="predicted"/>
<name>A0A0E9QR93_ANGAN</name>
<evidence type="ECO:0000313" key="1">
    <source>
        <dbReference type="EMBL" id="JAH18952.1"/>
    </source>
</evidence>
<protein>
    <submittedName>
        <fullName evidence="1">Uncharacterized protein</fullName>
    </submittedName>
</protein>
<reference evidence="1" key="1">
    <citation type="submission" date="2014-11" db="EMBL/GenBank/DDBJ databases">
        <authorList>
            <person name="Amaro Gonzalez C."/>
        </authorList>
    </citation>
    <scope>NUCLEOTIDE SEQUENCE</scope>
</reference>